<dbReference type="Gene3D" id="3.90.550.10">
    <property type="entry name" value="Spore Coat Polysaccharide Biosynthesis Protein SpsA, Chain A"/>
    <property type="match status" value="1"/>
</dbReference>
<dbReference type="PANTHER" id="PTHR36529">
    <property type="entry name" value="SLL1095 PROTEIN"/>
    <property type="match status" value="1"/>
</dbReference>
<comment type="caution">
    <text evidence="1">The sequence shown here is derived from an EMBL/GenBank/DDBJ whole genome shotgun (WGS) entry which is preliminary data.</text>
</comment>
<organism evidence="1 2">
    <name type="scientific">Bisbaumannia pacifica</name>
    <dbReference type="NCBI Taxonomy" id="77098"/>
    <lineage>
        <taxon>Bacteria</taxon>
        <taxon>Pseudomonadati</taxon>
        <taxon>Pseudomonadota</taxon>
        <taxon>Gammaproteobacteria</taxon>
        <taxon>Oceanospirillales</taxon>
        <taxon>Halomonadaceae</taxon>
        <taxon>Bisbaumannia</taxon>
    </lineage>
</organism>
<gene>
    <name evidence="1" type="ORF">HPA02_18630</name>
</gene>
<evidence type="ECO:0000313" key="2">
    <source>
        <dbReference type="Proteomes" id="UP000321275"/>
    </source>
</evidence>
<reference evidence="1 2" key="1">
    <citation type="submission" date="2019-07" db="EMBL/GenBank/DDBJ databases">
        <title>Whole genome shotgun sequence of Halomonas pacifica NBRC 102220.</title>
        <authorList>
            <person name="Hosoyama A."/>
            <person name="Uohara A."/>
            <person name="Ohji S."/>
            <person name="Ichikawa N."/>
        </authorList>
    </citation>
    <scope>NUCLEOTIDE SEQUENCE [LARGE SCALE GENOMIC DNA]</scope>
    <source>
        <strain evidence="1 2">NBRC 102220</strain>
    </source>
</reference>
<evidence type="ECO:0000313" key="1">
    <source>
        <dbReference type="EMBL" id="GEK47580.1"/>
    </source>
</evidence>
<dbReference type="Pfam" id="PF09837">
    <property type="entry name" value="DUF2064"/>
    <property type="match status" value="1"/>
</dbReference>
<protein>
    <recommendedName>
        <fullName evidence="3">Glycosyltransferase</fullName>
    </recommendedName>
</protein>
<accession>A0A510XG12</accession>
<proteinExistence type="predicted"/>
<dbReference type="RefSeq" id="WP_146802922.1">
    <property type="nucleotide sequence ID" value="NZ_BJUK01000018.1"/>
</dbReference>
<sequence>MIQLFAKAPLPGQAKTRLIPALGAAGAASLHRRLVWRALATTSEASRRLGLGPVRLWTALDHHHPFFAECRRAFDIELAPQPEGDLGRRMAAAFAEPACPAPRLLLGSDCPAVTPELVMRCWTALAERDAVFLPAEDGGYGLIGLWRRDAALFADMPWGGDAVMVATRQALTGLGWRWSEPATVWDLDRPAELPRLEALWAREGSAHRPLKMGEARPEALDYS</sequence>
<dbReference type="AlphaFoldDB" id="A0A510XG12"/>
<evidence type="ECO:0008006" key="3">
    <source>
        <dbReference type="Google" id="ProtNLM"/>
    </source>
</evidence>
<keyword evidence="2" id="KW-1185">Reference proteome</keyword>
<dbReference type="NCBIfam" id="TIGR04282">
    <property type="entry name" value="glyco_like_cofC"/>
    <property type="match status" value="1"/>
</dbReference>
<dbReference type="InterPro" id="IPR029044">
    <property type="entry name" value="Nucleotide-diphossugar_trans"/>
</dbReference>
<dbReference type="OrthoDB" id="9798250at2"/>
<dbReference type="EMBL" id="BJUK01000018">
    <property type="protein sequence ID" value="GEK47580.1"/>
    <property type="molecule type" value="Genomic_DNA"/>
</dbReference>
<dbReference type="PANTHER" id="PTHR36529:SF1">
    <property type="entry name" value="GLYCOSYLTRANSFERASE"/>
    <property type="match status" value="1"/>
</dbReference>
<dbReference type="InterPro" id="IPR018641">
    <property type="entry name" value="Trfase_1_rSAM/seldom-assoc"/>
</dbReference>
<dbReference type="SUPFAM" id="SSF53448">
    <property type="entry name" value="Nucleotide-diphospho-sugar transferases"/>
    <property type="match status" value="1"/>
</dbReference>
<dbReference type="Proteomes" id="UP000321275">
    <property type="component" value="Unassembled WGS sequence"/>
</dbReference>
<name>A0A510XG12_9GAMM</name>